<protein>
    <recommendedName>
        <fullName evidence="4">FAM21/CAPZIP domain-containing protein</fullName>
    </recommendedName>
</protein>
<accession>A0A8T3EA33</accession>
<reference evidence="2" key="1">
    <citation type="submission" date="2021-01" db="EMBL/GenBank/DDBJ databases">
        <authorList>
            <person name="Zahm M."/>
            <person name="Roques C."/>
            <person name="Cabau C."/>
            <person name="Klopp C."/>
            <person name="Donnadieu C."/>
            <person name="Jouanno E."/>
            <person name="Lampietro C."/>
            <person name="Louis A."/>
            <person name="Herpin A."/>
            <person name="Echchiki A."/>
            <person name="Berthelot C."/>
            <person name="Parey E."/>
            <person name="Roest-Crollius H."/>
            <person name="Braasch I."/>
            <person name="Postlethwait J."/>
            <person name="Bobe J."/>
            <person name="Montfort J."/>
            <person name="Bouchez O."/>
            <person name="Begum T."/>
            <person name="Mejri S."/>
            <person name="Adams A."/>
            <person name="Chen W.-J."/>
            <person name="Guiguen Y."/>
        </authorList>
    </citation>
    <scope>NUCLEOTIDE SEQUENCE</scope>
    <source>
        <tissue evidence="2">Blood</tissue>
    </source>
</reference>
<evidence type="ECO:0008006" key="4">
    <source>
        <dbReference type="Google" id="ProtNLM"/>
    </source>
</evidence>
<organism evidence="2 3">
    <name type="scientific">Albula goreensis</name>
    <dbReference type="NCBI Taxonomy" id="1534307"/>
    <lineage>
        <taxon>Eukaryota</taxon>
        <taxon>Metazoa</taxon>
        <taxon>Chordata</taxon>
        <taxon>Craniata</taxon>
        <taxon>Vertebrata</taxon>
        <taxon>Euteleostomi</taxon>
        <taxon>Actinopterygii</taxon>
        <taxon>Neopterygii</taxon>
        <taxon>Teleostei</taxon>
        <taxon>Albuliformes</taxon>
        <taxon>Albulidae</taxon>
        <taxon>Albula</taxon>
    </lineage>
</organism>
<feature type="compositionally biased region" description="Basic residues" evidence="1">
    <location>
        <begin position="122"/>
        <end position="139"/>
    </location>
</feature>
<sequence length="313" mass="32959">MEQETQVKHSVAELAGMFKGQVLPQPSGVVGGRPVRRKPPCSLQLQAKKEGLEGDEEKSQIISPHPPKVKAKSSPLIEKLQANLALSPTGPSPGPKSPGMKVPILPFEKPAEGAVLPSINKGRARHSMKRRPPTRQHRKSCGDEGGAAGGPESPQQNGDEDDVFLEGSKDAVEAQEPTSPAKDSGGVAEDSPGNAEENAEEAQAETTDAAPGDTTSVEPQKDEAPASTPKEVKEAGEEASGKPQASDSAPEALKVLEAQTEPGAEEAAPAESQKEEEEEKGEEGEKTQAPEEREGKEEESKEKETEQPKGTGE</sequence>
<feature type="region of interest" description="Disordered" evidence="1">
    <location>
        <begin position="22"/>
        <end position="313"/>
    </location>
</feature>
<gene>
    <name evidence="2" type="ORF">AGOR_G00031120</name>
</gene>
<evidence type="ECO:0000313" key="2">
    <source>
        <dbReference type="EMBL" id="KAI1903818.1"/>
    </source>
</evidence>
<evidence type="ECO:0000256" key="1">
    <source>
        <dbReference type="SAM" id="MobiDB-lite"/>
    </source>
</evidence>
<feature type="compositionally biased region" description="Basic and acidic residues" evidence="1">
    <location>
        <begin position="219"/>
        <end position="240"/>
    </location>
</feature>
<feature type="compositionally biased region" description="Basic and acidic residues" evidence="1">
    <location>
        <begin position="283"/>
        <end position="313"/>
    </location>
</feature>
<name>A0A8T3EA33_9TELE</name>
<dbReference type="Proteomes" id="UP000829720">
    <property type="component" value="Unassembled WGS sequence"/>
</dbReference>
<proteinExistence type="predicted"/>
<dbReference type="OrthoDB" id="9450049at2759"/>
<keyword evidence="3" id="KW-1185">Reference proteome</keyword>
<feature type="compositionally biased region" description="Low complexity" evidence="1">
    <location>
        <begin position="257"/>
        <end position="271"/>
    </location>
</feature>
<dbReference type="AlphaFoldDB" id="A0A8T3EA33"/>
<comment type="caution">
    <text evidence="2">The sequence shown here is derived from an EMBL/GenBank/DDBJ whole genome shotgun (WGS) entry which is preliminary data.</text>
</comment>
<dbReference type="EMBL" id="JAERUA010000002">
    <property type="protein sequence ID" value="KAI1903818.1"/>
    <property type="molecule type" value="Genomic_DNA"/>
</dbReference>
<evidence type="ECO:0000313" key="3">
    <source>
        <dbReference type="Proteomes" id="UP000829720"/>
    </source>
</evidence>